<evidence type="ECO:0000313" key="3">
    <source>
        <dbReference type="Proteomes" id="UP000049455"/>
    </source>
</evidence>
<evidence type="ECO:0000313" key="2">
    <source>
        <dbReference type="EMBL" id="CUH30642.1"/>
    </source>
</evidence>
<keyword evidence="3" id="KW-1185">Reference proteome</keyword>
<sequence>MSRGLRGRPRRPDRTPGTASSVDTSVMLSWRFALVSAKAEPRALSVGDAIPFRAHTAPVRRGRTRLASPLPDVLKKNTSVGQTLANLLLKELA</sequence>
<gene>
    <name evidence="2" type="ORF">JSE7799_00882</name>
</gene>
<proteinExistence type="predicted"/>
<dbReference type="EMBL" id="CYPR01000047">
    <property type="protein sequence ID" value="CUH30642.1"/>
    <property type="molecule type" value="Genomic_DNA"/>
</dbReference>
<evidence type="ECO:0000256" key="1">
    <source>
        <dbReference type="SAM" id="MobiDB-lite"/>
    </source>
</evidence>
<feature type="region of interest" description="Disordered" evidence="1">
    <location>
        <begin position="1"/>
        <end position="21"/>
    </location>
</feature>
<feature type="compositionally biased region" description="Basic residues" evidence="1">
    <location>
        <begin position="1"/>
        <end position="11"/>
    </location>
</feature>
<accession>A0A0M7B5U8</accession>
<protein>
    <submittedName>
        <fullName evidence="2">Uncharacterized protein</fullName>
    </submittedName>
</protein>
<name>A0A0M7B5U8_9RHOB</name>
<dbReference type="Proteomes" id="UP000049455">
    <property type="component" value="Unassembled WGS sequence"/>
</dbReference>
<dbReference type="AlphaFoldDB" id="A0A0M7B5U8"/>
<organism evidence="2 3">
    <name type="scientific">Jannaschia seosinensis</name>
    <dbReference type="NCBI Taxonomy" id="313367"/>
    <lineage>
        <taxon>Bacteria</taxon>
        <taxon>Pseudomonadati</taxon>
        <taxon>Pseudomonadota</taxon>
        <taxon>Alphaproteobacteria</taxon>
        <taxon>Rhodobacterales</taxon>
        <taxon>Roseobacteraceae</taxon>
        <taxon>Jannaschia</taxon>
    </lineage>
</organism>
<reference evidence="2 3" key="1">
    <citation type="submission" date="2015-09" db="EMBL/GenBank/DDBJ databases">
        <authorList>
            <person name="Jackson K.R."/>
            <person name="Lunt B.L."/>
            <person name="Fisher J.N.B."/>
            <person name="Gardner A.V."/>
            <person name="Bailey M.E."/>
            <person name="Deus L.M."/>
            <person name="Earl A.S."/>
            <person name="Gibby P.D."/>
            <person name="Hartmann K.A."/>
            <person name="Liu J.E."/>
            <person name="Manci A.M."/>
            <person name="Nielsen D.A."/>
            <person name="Solomon M.B."/>
            <person name="Breakwell D.P."/>
            <person name="Burnett S.H."/>
            <person name="Grose J.H."/>
        </authorList>
    </citation>
    <scope>NUCLEOTIDE SEQUENCE [LARGE SCALE GENOMIC DNA]</scope>
    <source>
        <strain evidence="2 3">CECT 7799</strain>
    </source>
</reference>